<comment type="caution">
    <text evidence="13">The sequence shown here is derived from an EMBL/GenBank/DDBJ whole genome shotgun (WGS) entry which is preliminary data.</text>
</comment>
<dbReference type="InterPro" id="IPR007197">
    <property type="entry name" value="rSAM"/>
</dbReference>
<dbReference type="InterPro" id="IPR013785">
    <property type="entry name" value="Aldolase_TIM"/>
</dbReference>
<keyword evidence="9" id="KW-0408">Iron</keyword>
<evidence type="ECO:0000256" key="7">
    <source>
        <dbReference type="ARBA" id="ARBA00022723"/>
    </source>
</evidence>
<keyword evidence="6" id="KW-0949">S-adenosyl-L-methionine</keyword>
<evidence type="ECO:0000256" key="2">
    <source>
        <dbReference type="ARBA" id="ARBA00003852"/>
    </source>
</evidence>
<dbReference type="InterPro" id="IPR012837">
    <property type="entry name" value="NrdG"/>
</dbReference>
<evidence type="ECO:0000256" key="5">
    <source>
        <dbReference type="ARBA" id="ARBA00022485"/>
    </source>
</evidence>
<evidence type="ECO:0000256" key="6">
    <source>
        <dbReference type="ARBA" id="ARBA00022691"/>
    </source>
</evidence>
<dbReference type="InterPro" id="IPR058240">
    <property type="entry name" value="rSAM_sf"/>
</dbReference>
<dbReference type="Pfam" id="PF13353">
    <property type="entry name" value="Fer4_12"/>
    <property type="match status" value="1"/>
</dbReference>
<evidence type="ECO:0000256" key="8">
    <source>
        <dbReference type="ARBA" id="ARBA00023002"/>
    </source>
</evidence>
<keyword evidence="14" id="KW-1185">Reference proteome</keyword>
<dbReference type="InterPro" id="IPR001989">
    <property type="entry name" value="Radical_activat_CS"/>
</dbReference>
<dbReference type="PROSITE" id="PS01087">
    <property type="entry name" value="RADICAL_ACTIVATING"/>
    <property type="match status" value="1"/>
</dbReference>
<comment type="function">
    <text evidence="2 12">Activation of anaerobic ribonucleoside-triphosphate reductase under anaerobic conditions by generation of an organic free radical, using S-adenosylmethionine and reduced flavodoxin as cosubstrates to produce 5'-deoxy-adenosine.</text>
</comment>
<dbReference type="SFLD" id="SFLDG01066">
    <property type="entry name" value="organic_radical-activating_enz"/>
    <property type="match status" value="1"/>
</dbReference>
<dbReference type="SFLD" id="SFLDG01063">
    <property type="entry name" value="activating_enzymes__group_1"/>
    <property type="match status" value="1"/>
</dbReference>
<evidence type="ECO:0000256" key="4">
    <source>
        <dbReference type="ARBA" id="ARBA00014281"/>
    </source>
</evidence>
<proteinExistence type="inferred from homology"/>
<keyword evidence="5" id="KW-0004">4Fe-4S</keyword>
<comment type="cofactor">
    <cofactor evidence="1">
        <name>[4Fe-4S] cluster</name>
        <dbReference type="ChEBI" id="CHEBI:49883"/>
    </cofactor>
</comment>
<evidence type="ECO:0000256" key="11">
    <source>
        <dbReference type="ARBA" id="ARBA00047365"/>
    </source>
</evidence>
<name>A0ABT6ZII8_9ACTN</name>
<comment type="catalytic activity">
    <reaction evidence="11">
        <text>glycyl-[protein] + reduced [flavodoxin] + S-adenosyl-L-methionine = glycin-2-yl radical-[protein] + semiquinone [flavodoxin] + 5'-deoxyadenosine + L-methionine + H(+)</text>
        <dbReference type="Rhea" id="RHEA:61976"/>
        <dbReference type="Rhea" id="RHEA-COMP:10622"/>
        <dbReference type="Rhea" id="RHEA-COMP:14480"/>
        <dbReference type="Rhea" id="RHEA-COMP:15993"/>
        <dbReference type="Rhea" id="RHEA-COMP:15994"/>
        <dbReference type="ChEBI" id="CHEBI:15378"/>
        <dbReference type="ChEBI" id="CHEBI:17319"/>
        <dbReference type="ChEBI" id="CHEBI:29947"/>
        <dbReference type="ChEBI" id="CHEBI:32722"/>
        <dbReference type="ChEBI" id="CHEBI:57618"/>
        <dbReference type="ChEBI" id="CHEBI:57844"/>
        <dbReference type="ChEBI" id="CHEBI:59789"/>
        <dbReference type="ChEBI" id="CHEBI:140311"/>
    </reaction>
</comment>
<dbReference type="SFLD" id="SFLDF00299">
    <property type="entry name" value="anaerobic_ribonucleoside-triph"/>
    <property type="match status" value="1"/>
</dbReference>
<sequence length="195" mass="22052">MNYAEVKRCDIANGVGVRTSLFVSGCTHRCPGCFNEVAWDFYAGDSFTEEVEQQIIDSLAPDYVRGLTVLGGEPLEPSNQRALLPFLKRVRRVRPEKDIWMYTGDVYEEVTDPSSPRHTEATDELLGQVDVLVDGPFVSELRDITLRFKGSSNQRLIDVPKTRAAGRVVLWEDDPMFVRHTMGPRNVKVPEHGER</sequence>
<dbReference type="SUPFAM" id="SSF102114">
    <property type="entry name" value="Radical SAM enzymes"/>
    <property type="match status" value="1"/>
</dbReference>
<keyword evidence="10" id="KW-0411">Iron-sulfur</keyword>
<organism evidence="13 14">
    <name type="scientific">Kribbibacterium absianum</name>
    <dbReference type="NCBI Taxonomy" id="3044210"/>
    <lineage>
        <taxon>Bacteria</taxon>
        <taxon>Bacillati</taxon>
        <taxon>Actinomycetota</taxon>
        <taxon>Coriobacteriia</taxon>
        <taxon>Coriobacteriales</taxon>
        <taxon>Kribbibacteriaceae</taxon>
        <taxon>Kribbibacterium</taxon>
    </lineage>
</organism>
<evidence type="ECO:0000256" key="12">
    <source>
        <dbReference type="PIRNR" id="PIRNR000368"/>
    </source>
</evidence>
<evidence type="ECO:0000256" key="1">
    <source>
        <dbReference type="ARBA" id="ARBA00001966"/>
    </source>
</evidence>
<keyword evidence="8 12" id="KW-0560">Oxidoreductase</keyword>
<evidence type="ECO:0000256" key="10">
    <source>
        <dbReference type="ARBA" id="ARBA00023014"/>
    </source>
</evidence>
<dbReference type="PANTHER" id="PTHR30352">
    <property type="entry name" value="PYRUVATE FORMATE-LYASE-ACTIVATING ENZYME"/>
    <property type="match status" value="1"/>
</dbReference>
<protein>
    <recommendedName>
        <fullName evidence="4 12">Anaerobic ribonucleoside-triphosphate reductase-activating protein</fullName>
        <ecNumber evidence="12">1.97.1.-</ecNumber>
    </recommendedName>
</protein>
<reference evidence="13" key="1">
    <citation type="submission" date="2023-05" db="EMBL/GenBank/DDBJ databases">
        <title>[olsenella] sp. nov., isolated from a pig farm feces dump.</title>
        <authorList>
            <person name="Chang Y.-H."/>
        </authorList>
    </citation>
    <scope>NUCLEOTIDE SEQUENCE</scope>
    <source>
        <strain evidence="13">YH-ols2217</strain>
    </source>
</reference>
<gene>
    <name evidence="13" type="primary">nrdG</name>
    <name evidence="13" type="ORF">QJ043_02070</name>
</gene>
<dbReference type="PIRSF" id="PIRSF000368">
    <property type="entry name" value="NrdG"/>
    <property type="match status" value="1"/>
</dbReference>
<dbReference type="Gene3D" id="3.20.20.70">
    <property type="entry name" value="Aldolase class I"/>
    <property type="match status" value="1"/>
</dbReference>
<dbReference type="EMBL" id="JASJEX010000001">
    <property type="protein sequence ID" value="MDJ1128868.1"/>
    <property type="molecule type" value="Genomic_DNA"/>
</dbReference>
<dbReference type="NCBIfam" id="TIGR02491">
    <property type="entry name" value="NrdG"/>
    <property type="match status" value="1"/>
</dbReference>
<dbReference type="EC" id="1.97.1.-" evidence="12"/>
<evidence type="ECO:0000313" key="13">
    <source>
        <dbReference type="EMBL" id="MDJ1128868.1"/>
    </source>
</evidence>
<keyword evidence="7" id="KW-0479">Metal-binding</keyword>
<accession>A0ABT6ZII8</accession>
<dbReference type="CDD" id="cd01335">
    <property type="entry name" value="Radical_SAM"/>
    <property type="match status" value="1"/>
</dbReference>
<dbReference type="SFLD" id="SFLDS00029">
    <property type="entry name" value="Radical_SAM"/>
    <property type="match status" value="1"/>
</dbReference>
<dbReference type="RefSeq" id="WP_283712507.1">
    <property type="nucleotide sequence ID" value="NZ_JASJEW010000001.1"/>
</dbReference>
<dbReference type="InterPro" id="IPR034457">
    <property type="entry name" value="Organic_radical-activating"/>
</dbReference>
<dbReference type="Proteomes" id="UP001431693">
    <property type="component" value="Unassembled WGS sequence"/>
</dbReference>
<evidence type="ECO:0000313" key="14">
    <source>
        <dbReference type="Proteomes" id="UP001431693"/>
    </source>
</evidence>
<evidence type="ECO:0000256" key="9">
    <source>
        <dbReference type="ARBA" id="ARBA00023004"/>
    </source>
</evidence>
<comment type="similarity">
    <text evidence="3 12">Belongs to the organic radical-activating enzymes family.</text>
</comment>
<evidence type="ECO:0000256" key="3">
    <source>
        <dbReference type="ARBA" id="ARBA00009777"/>
    </source>
</evidence>
<dbReference type="PANTHER" id="PTHR30352:SF2">
    <property type="entry name" value="ANAEROBIC RIBONUCLEOSIDE-TRIPHOSPHATE REDUCTASE-ACTIVATING PROTEIN"/>
    <property type="match status" value="1"/>
</dbReference>